<dbReference type="InterPro" id="IPR027417">
    <property type="entry name" value="P-loop_NTPase"/>
</dbReference>
<feature type="region of interest" description="Disordered" evidence="1">
    <location>
        <begin position="1"/>
        <end position="29"/>
    </location>
</feature>
<feature type="compositionally biased region" description="Basic residues" evidence="1">
    <location>
        <begin position="147"/>
        <end position="170"/>
    </location>
</feature>
<feature type="compositionally biased region" description="Low complexity" evidence="1">
    <location>
        <begin position="115"/>
        <end position="134"/>
    </location>
</feature>
<evidence type="ECO:0000313" key="4">
    <source>
        <dbReference type="Proteomes" id="UP000803884"/>
    </source>
</evidence>
<protein>
    <recommendedName>
        <fullName evidence="2">AAA+ ATPase domain-containing protein</fullName>
    </recommendedName>
</protein>
<comment type="caution">
    <text evidence="3">The sequence shown here is derived from an EMBL/GenBank/DDBJ whole genome shotgun (WGS) entry which is preliminary data.</text>
</comment>
<dbReference type="RefSeq" id="XP_069225094.1">
    <property type="nucleotide sequence ID" value="XM_069377878.1"/>
</dbReference>
<dbReference type="PANTHER" id="PTHR46411">
    <property type="entry name" value="FAMILY ATPASE, PUTATIVE-RELATED"/>
    <property type="match status" value="1"/>
</dbReference>
<dbReference type="Gene3D" id="3.40.50.300">
    <property type="entry name" value="P-loop containing nucleotide triphosphate hydrolases"/>
    <property type="match status" value="1"/>
</dbReference>
<evidence type="ECO:0000259" key="2">
    <source>
        <dbReference type="SMART" id="SM00382"/>
    </source>
</evidence>
<dbReference type="InterPro" id="IPR003593">
    <property type="entry name" value="AAA+_ATPase"/>
</dbReference>
<dbReference type="Pfam" id="PF22942">
    <property type="entry name" value="DUF7025"/>
    <property type="match status" value="1"/>
</dbReference>
<dbReference type="GeneID" id="96010716"/>
<dbReference type="InterPro" id="IPR054289">
    <property type="entry name" value="DUF7025"/>
</dbReference>
<dbReference type="CDD" id="cd19481">
    <property type="entry name" value="RecA-like_protease"/>
    <property type="match status" value="1"/>
</dbReference>
<name>A0AB34KDE0_9PEZI</name>
<feature type="compositionally biased region" description="Basic residues" evidence="1">
    <location>
        <begin position="90"/>
        <end position="112"/>
    </location>
</feature>
<feature type="domain" description="AAA+ ATPase" evidence="2">
    <location>
        <begin position="755"/>
        <end position="880"/>
    </location>
</feature>
<dbReference type="SMART" id="SM00382">
    <property type="entry name" value="AAA"/>
    <property type="match status" value="1"/>
</dbReference>
<dbReference type="PANTHER" id="PTHR46411:SF1">
    <property type="entry name" value="FAMILY ATPASE, PUTATIVE (AFU_ORTHOLOGUE AFUA_7G05752)-RELATED"/>
    <property type="match status" value="1"/>
</dbReference>
<dbReference type="SUPFAM" id="SSF52540">
    <property type="entry name" value="P-loop containing nucleoside triphosphate hydrolases"/>
    <property type="match status" value="1"/>
</dbReference>
<feature type="compositionally biased region" description="Basic residues" evidence="1">
    <location>
        <begin position="249"/>
        <end position="267"/>
    </location>
</feature>
<dbReference type="InterPro" id="IPR003959">
    <property type="entry name" value="ATPase_AAA_core"/>
</dbReference>
<reference evidence="3 4" key="1">
    <citation type="journal article" date="2020" name="Microbiol. Resour. Announc.">
        <title>Draft Genome Sequence of a Cladosporium Species Isolated from the Mesophotic Ascidian Didemnum maculosum.</title>
        <authorList>
            <person name="Gioti A."/>
            <person name="Siaperas R."/>
            <person name="Nikolaivits E."/>
            <person name="Le Goff G."/>
            <person name="Ouazzani J."/>
            <person name="Kotoulas G."/>
            <person name="Topakas E."/>
        </authorList>
    </citation>
    <scope>NUCLEOTIDE SEQUENCE [LARGE SCALE GENOMIC DNA]</scope>
    <source>
        <strain evidence="3 4">TM138-S3</strain>
    </source>
</reference>
<dbReference type="EMBL" id="JAAQHG020000084">
    <property type="protein sequence ID" value="KAL1581987.1"/>
    <property type="molecule type" value="Genomic_DNA"/>
</dbReference>
<dbReference type="Pfam" id="PF00004">
    <property type="entry name" value="AAA"/>
    <property type="match status" value="1"/>
</dbReference>
<feature type="compositionally biased region" description="Polar residues" evidence="1">
    <location>
        <begin position="1"/>
        <end position="24"/>
    </location>
</feature>
<gene>
    <name evidence="3" type="ORF">WHR41_09274</name>
</gene>
<keyword evidence="4" id="KW-1185">Reference proteome</keyword>
<dbReference type="GO" id="GO:0005524">
    <property type="term" value="F:ATP binding"/>
    <property type="evidence" value="ECO:0007669"/>
    <property type="project" value="InterPro"/>
</dbReference>
<feature type="compositionally biased region" description="Acidic residues" evidence="1">
    <location>
        <begin position="175"/>
        <end position="193"/>
    </location>
</feature>
<sequence>MKEGSASATSPTQGQTSATISSVPAPSFPQLPTFAVAAHTISRTADTMEEDSIAQGAPALDREELQEPAVSNESVVPAEDEVKPAGQSRTTRRDHRVEHGKRSKKHRTRRSRPATYDSSSDESTQTSEGSQTSYSEDDGSSEEERLKRKRRSRKQKAAKKAKGKKTRKHRQVESSSDDATSDSEESAETSSEEEVSKRKKSKKAKRVVETDSEEEETADDSRENALTDLQTQLEALKLQILTLTSASTSKKRSKTKSSKRKRKSSSRKIKEDGSSWKRVDHLWDASIHNWKVKESAEDDDSEFSEYAFLVRRCFDWENKYLNTKVDIKSKQLRSVLAEVMKDCKSVSLETEEPVIDPNTLFLYLEPLRTHYQKTLKAAIRAEKKRKVVKKLEKQRSLCKTLVKYIDEDYADTKKTLYPLLAAGNITFELLWALYRPNDIAITSCYGAWDEPRCFKIDYAHKNCTMMRGEWYTIEGKYMEFDGKNFGLGNFEADVEAFKGPRKITSLACYPLQYHKDPTVVKKQIIERGRHFLELGGMNYRFHKGLAFHKKKKQVLKVSINGRVMIDPATFRRINPNYPISYIKPHEDEDVISNYSSEDECSCCADGSENGGGVANGCETLDRRDQDGNTTRTKTYFAELPNGEVRAESVEVDEDGQIIRSNTVVGEELEPASLVGRKFTEEELLLTSPVVYGFAFNEKLWLEFTVSGIRDIEYNNAAFDSLVLPPNQKSIVRALVESHKFHAAKTIDDVVQGKGKGLGAVLHGPPGTGKTLTAEGISELLHCPLYMVSAGELGTDPAKLELELQKILDIAHSWGAVLLLDEADVFLEKREVHDIHRNALVSIFLRLLEYFQGILFLTTNRVETFDDAFQSRIHVALRYGELAMKAKRSVWAMFLNMCRAQAGCAVADFSDEQLDALSRHQLNGRQIKNIVRTAQALALRDGDVLGMEHVKKVMDVQEDFERDLKGGLGYLDAMRSYT</sequence>
<dbReference type="GO" id="GO:0016887">
    <property type="term" value="F:ATP hydrolysis activity"/>
    <property type="evidence" value="ECO:0007669"/>
    <property type="project" value="InterPro"/>
</dbReference>
<evidence type="ECO:0000313" key="3">
    <source>
        <dbReference type="EMBL" id="KAL1581987.1"/>
    </source>
</evidence>
<feature type="region of interest" description="Disordered" evidence="1">
    <location>
        <begin position="42"/>
        <end position="224"/>
    </location>
</feature>
<feature type="region of interest" description="Disordered" evidence="1">
    <location>
        <begin position="247"/>
        <end position="272"/>
    </location>
</feature>
<dbReference type="AlphaFoldDB" id="A0AB34KDE0"/>
<evidence type="ECO:0000256" key="1">
    <source>
        <dbReference type="SAM" id="MobiDB-lite"/>
    </source>
</evidence>
<organism evidence="3 4">
    <name type="scientific">Cladosporium halotolerans</name>
    <dbReference type="NCBI Taxonomy" id="1052096"/>
    <lineage>
        <taxon>Eukaryota</taxon>
        <taxon>Fungi</taxon>
        <taxon>Dikarya</taxon>
        <taxon>Ascomycota</taxon>
        <taxon>Pezizomycotina</taxon>
        <taxon>Dothideomycetes</taxon>
        <taxon>Dothideomycetidae</taxon>
        <taxon>Cladosporiales</taxon>
        <taxon>Cladosporiaceae</taxon>
        <taxon>Cladosporium</taxon>
    </lineage>
</organism>
<dbReference type="Proteomes" id="UP000803884">
    <property type="component" value="Unassembled WGS sequence"/>
</dbReference>
<accession>A0AB34KDE0</accession>
<proteinExistence type="predicted"/>